<comment type="caution">
    <text evidence="1">The sequence shown here is derived from an EMBL/GenBank/DDBJ whole genome shotgun (WGS) entry which is preliminary data.</text>
</comment>
<accession>A0ABQ8S7T4</accession>
<dbReference type="EMBL" id="JAJSOF020000033">
    <property type="protein sequence ID" value="KAJ4429998.1"/>
    <property type="molecule type" value="Genomic_DNA"/>
</dbReference>
<gene>
    <name evidence="1" type="ORF">ANN_22202</name>
</gene>
<keyword evidence="2" id="KW-1185">Reference proteome</keyword>
<protein>
    <submittedName>
        <fullName evidence="1">Uncharacterized protein</fullName>
    </submittedName>
</protein>
<evidence type="ECO:0000313" key="2">
    <source>
        <dbReference type="Proteomes" id="UP001148838"/>
    </source>
</evidence>
<sequence>MKRRHENNWTDQNELKKAEYPGNSQIVMLTVRQIKDKKHNFLTLLYPKDDNNALSESAMRISFKICHEIAKELKTLNEEFPDPTNILHNGYDLKEYFNTLRFAKSVNQIKDVDAEKKHYQPSCTYTAEKYGIQSWEVIGILSAARGTISNFAVSVFRRFGLNINRLQELASQVLIDSLSILQNHLYNAN</sequence>
<proteinExistence type="predicted"/>
<dbReference type="Proteomes" id="UP001148838">
    <property type="component" value="Unassembled WGS sequence"/>
</dbReference>
<organism evidence="1 2">
    <name type="scientific">Periplaneta americana</name>
    <name type="common">American cockroach</name>
    <name type="synonym">Blatta americana</name>
    <dbReference type="NCBI Taxonomy" id="6978"/>
    <lineage>
        <taxon>Eukaryota</taxon>
        <taxon>Metazoa</taxon>
        <taxon>Ecdysozoa</taxon>
        <taxon>Arthropoda</taxon>
        <taxon>Hexapoda</taxon>
        <taxon>Insecta</taxon>
        <taxon>Pterygota</taxon>
        <taxon>Neoptera</taxon>
        <taxon>Polyneoptera</taxon>
        <taxon>Dictyoptera</taxon>
        <taxon>Blattodea</taxon>
        <taxon>Blattoidea</taxon>
        <taxon>Blattidae</taxon>
        <taxon>Blattinae</taxon>
        <taxon>Periplaneta</taxon>
    </lineage>
</organism>
<reference evidence="1 2" key="1">
    <citation type="journal article" date="2022" name="Allergy">
        <title>Genome assembly and annotation of Periplaneta americana reveal a comprehensive cockroach allergen profile.</title>
        <authorList>
            <person name="Wang L."/>
            <person name="Xiong Q."/>
            <person name="Saelim N."/>
            <person name="Wang L."/>
            <person name="Nong W."/>
            <person name="Wan A.T."/>
            <person name="Shi M."/>
            <person name="Liu X."/>
            <person name="Cao Q."/>
            <person name="Hui J.H.L."/>
            <person name="Sookrung N."/>
            <person name="Leung T.F."/>
            <person name="Tungtrongchitr A."/>
            <person name="Tsui S.K.W."/>
        </authorList>
    </citation>
    <scope>NUCLEOTIDE SEQUENCE [LARGE SCALE GENOMIC DNA]</scope>
    <source>
        <strain evidence="1">PWHHKU_190912</strain>
    </source>
</reference>
<evidence type="ECO:0000313" key="1">
    <source>
        <dbReference type="EMBL" id="KAJ4429998.1"/>
    </source>
</evidence>
<name>A0ABQ8S7T4_PERAM</name>